<feature type="compositionally biased region" description="Pro residues" evidence="1">
    <location>
        <begin position="593"/>
        <end position="611"/>
    </location>
</feature>
<feature type="compositionally biased region" description="Polar residues" evidence="1">
    <location>
        <begin position="285"/>
        <end position="295"/>
    </location>
</feature>
<accession>F4SEC1</accession>
<feature type="compositionally biased region" description="Acidic residues" evidence="1">
    <location>
        <begin position="692"/>
        <end position="708"/>
    </location>
</feature>
<dbReference type="RefSeq" id="XP_007419726.1">
    <property type="nucleotide sequence ID" value="XM_007419664.1"/>
</dbReference>
<feature type="compositionally biased region" description="Polar residues" evidence="1">
    <location>
        <begin position="338"/>
        <end position="347"/>
    </location>
</feature>
<feature type="compositionally biased region" description="Polar residues" evidence="1">
    <location>
        <begin position="119"/>
        <end position="131"/>
    </location>
</feature>
<evidence type="ECO:0000313" key="3">
    <source>
        <dbReference type="Proteomes" id="UP000001072"/>
    </source>
</evidence>
<feature type="region of interest" description="Disordered" evidence="1">
    <location>
        <begin position="285"/>
        <end position="359"/>
    </location>
</feature>
<feature type="compositionally biased region" description="Polar residues" evidence="1">
    <location>
        <begin position="538"/>
        <end position="571"/>
    </location>
</feature>
<gene>
    <name evidence="2" type="ORF">MELLADRAFT_70281</name>
</gene>
<sequence>MSQDSHNPATSQNDPSLSNFAFSCQPHTPADGSHLVKPLTPSKIDKGKNLFMPADVNHTGENLGNLGSESQHLLFADIEKLINPHYKTYEEMTKYSRKRSQSCLSQEQEGTQPKRWCGSLNSPRTLDSPQHQSKEPVTVIRLPTDTIDSQSDLDDSGQQSNPEQYADTDNSESTTPPLSLSSTVLLPSRHPRSEVPYCASEDHNSALIEIMNQYNSRRSPQSSANDHTQPEPTSRTSSSSKNTPSPQLGASYRPHSTAIASPSQQLTTCQQRNISTPCVDSQQVFSSNVPVQSSPIPDVRSAQPEPPTFLPPDGTSQPSLTLPQTQQSSRTAALPHYTYNQLPNSRPTVPPEIPDKPAQYRQFPLSNACHWRSHNDINGPSPQYNPSGHNGGLLTSQKDRLQPSTTSNFEQRQTSISNQPQNQDYPTQRPWDQPAHMSNLPAQHSGIQQYPHTQTSPAHNLFTQHSSYHDMALPTHQYHMSPYMQHHYNPQHTHQRDIQQNTLLSRPSSRMSTDPTHQQLMSTDHTHQQHMLFRRPSSRMSTNHTHQQNMIVSRPSSRMSTDPTHQQLMSTDHTHQQHMLFRRPSSRMSTDLPRPPIPPQQPQPPRDATPPLCPWTSHNFSLPQQTQIHTPLCQLPQTQQFSGSISSRQHSPMSMSSSHVQNFQHEHNQTPAHAMNSPTYNMGAPDTHSNGLDDDNDFDNFDNPDLSDEGSRDGVFDLAEDLRYKTKNSERLAQQTRQRHDGVRLDKLARNRAECSQYEQLAIAIHDYVKLMMGIERKRRGRPTSTQSLPAPPSEKEFITWIERKAERRRIIENCAKAASSRYLLRHPLAKRSQLAKVEKHAVETHLATLTRAPFVDDLENSEQRNRKERGLRERQRRKASQKRVCKLREKTFKTHFKNEGGTRPHPFIDINAF</sequence>
<feature type="region of interest" description="Disordered" evidence="1">
    <location>
        <begin position="858"/>
        <end position="885"/>
    </location>
</feature>
<dbReference type="KEGG" id="mlr:MELLADRAFT_70281"/>
<feature type="compositionally biased region" description="Low complexity" evidence="1">
    <location>
        <begin position="230"/>
        <end position="246"/>
    </location>
</feature>
<feature type="compositionally biased region" description="Basic residues" evidence="1">
    <location>
        <begin position="875"/>
        <end position="885"/>
    </location>
</feature>
<dbReference type="EMBL" id="GL883405">
    <property type="protein sequence ID" value="EGF97005.1"/>
    <property type="molecule type" value="Genomic_DNA"/>
</dbReference>
<feature type="compositionally biased region" description="Polar residues" evidence="1">
    <location>
        <begin position="101"/>
        <end position="111"/>
    </location>
</feature>
<dbReference type="AlphaFoldDB" id="F4SEC1"/>
<feature type="compositionally biased region" description="Polar residues" evidence="1">
    <location>
        <begin position="1"/>
        <end position="26"/>
    </location>
</feature>
<feature type="compositionally biased region" description="Polar residues" evidence="1">
    <location>
        <begin position="314"/>
        <end position="331"/>
    </location>
</feature>
<name>F4SEC1_MELLP</name>
<dbReference type="Proteomes" id="UP000001072">
    <property type="component" value="Unassembled WGS sequence"/>
</dbReference>
<dbReference type="InParanoid" id="F4SEC1"/>
<feature type="region of interest" description="Disordered" evidence="1">
    <location>
        <begin position="1"/>
        <end position="37"/>
    </location>
</feature>
<feature type="compositionally biased region" description="Low complexity" evidence="1">
    <location>
        <begin position="171"/>
        <end position="188"/>
    </location>
</feature>
<keyword evidence="3" id="KW-1185">Reference proteome</keyword>
<dbReference type="VEuPathDB" id="FungiDB:MELLADRAFT_70281"/>
<feature type="compositionally biased region" description="Polar residues" evidence="1">
    <location>
        <begin position="505"/>
        <end position="523"/>
    </location>
</feature>
<protein>
    <submittedName>
        <fullName evidence="2">Uncharacterized protein</fullName>
    </submittedName>
</protein>
<evidence type="ECO:0000256" key="1">
    <source>
        <dbReference type="SAM" id="MobiDB-lite"/>
    </source>
</evidence>
<feature type="region of interest" description="Disordered" evidence="1">
    <location>
        <begin position="216"/>
        <end position="254"/>
    </location>
</feature>
<evidence type="ECO:0000313" key="2">
    <source>
        <dbReference type="EMBL" id="EGF97005.1"/>
    </source>
</evidence>
<dbReference type="GeneID" id="18931475"/>
<organism evidence="3">
    <name type="scientific">Melampsora larici-populina (strain 98AG31 / pathotype 3-4-7)</name>
    <name type="common">Poplar leaf rust fungus</name>
    <dbReference type="NCBI Taxonomy" id="747676"/>
    <lineage>
        <taxon>Eukaryota</taxon>
        <taxon>Fungi</taxon>
        <taxon>Dikarya</taxon>
        <taxon>Basidiomycota</taxon>
        <taxon>Pucciniomycotina</taxon>
        <taxon>Pucciniomycetes</taxon>
        <taxon>Pucciniales</taxon>
        <taxon>Melampsoraceae</taxon>
        <taxon>Melampsora</taxon>
    </lineage>
</organism>
<feature type="region of interest" description="Disordered" evidence="1">
    <location>
        <begin position="100"/>
        <end position="197"/>
    </location>
</feature>
<reference evidence="3" key="1">
    <citation type="journal article" date="2011" name="Proc. Natl. Acad. Sci. U.S.A.">
        <title>Obligate biotrophy features unraveled by the genomic analysis of rust fungi.</title>
        <authorList>
            <person name="Duplessis S."/>
            <person name="Cuomo C.A."/>
            <person name="Lin Y.-C."/>
            <person name="Aerts A."/>
            <person name="Tisserant E."/>
            <person name="Veneault-Fourrey C."/>
            <person name="Joly D.L."/>
            <person name="Hacquard S."/>
            <person name="Amselem J."/>
            <person name="Cantarel B.L."/>
            <person name="Chiu R."/>
            <person name="Coutinho P.M."/>
            <person name="Feau N."/>
            <person name="Field M."/>
            <person name="Frey P."/>
            <person name="Gelhaye E."/>
            <person name="Goldberg J."/>
            <person name="Grabherr M.G."/>
            <person name="Kodira C.D."/>
            <person name="Kohler A."/>
            <person name="Kuees U."/>
            <person name="Lindquist E.A."/>
            <person name="Lucas S.M."/>
            <person name="Mago R."/>
            <person name="Mauceli E."/>
            <person name="Morin E."/>
            <person name="Murat C."/>
            <person name="Pangilinan J.L."/>
            <person name="Park R."/>
            <person name="Pearson M."/>
            <person name="Quesneville H."/>
            <person name="Rouhier N."/>
            <person name="Sakthikumar S."/>
            <person name="Salamov A.A."/>
            <person name="Schmutz J."/>
            <person name="Selles B."/>
            <person name="Shapiro H."/>
            <person name="Tanguay P."/>
            <person name="Tuskan G.A."/>
            <person name="Henrissat B."/>
            <person name="Van de Peer Y."/>
            <person name="Rouze P."/>
            <person name="Ellis J.G."/>
            <person name="Dodds P.N."/>
            <person name="Schein J.E."/>
            <person name="Zhong S."/>
            <person name="Hamelin R.C."/>
            <person name="Grigoriev I.V."/>
            <person name="Szabo L.J."/>
            <person name="Martin F."/>
        </authorList>
    </citation>
    <scope>NUCLEOTIDE SEQUENCE [LARGE SCALE GENOMIC DNA]</scope>
    <source>
        <strain evidence="3">98AG31 / pathotype 3-4-7</strain>
    </source>
</reference>
<feature type="region of interest" description="Disordered" evidence="1">
    <location>
        <begin position="371"/>
        <end position="441"/>
    </location>
</feature>
<dbReference type="HOGENOM" id="CLU_302686_0_0_1"/>
<feature type="compositionally biased region" description="Basic and acidic residues" evidence="1">
    <location>
        <begin position="862"/>
        <end position="874"/>
    </location>
</feature>
<proteinExistence type="predicted"/>
<feature type="region of interest" description="Disordered" evidence="1">
    <location>
        <begin position="673"/>
        <end position="713"/>
    </location>
</feature>
<feature type="compositionally biased region" description="Polar residues" evidence="1">
    <location>
        <begin position="376"/>
        <end position="426"/>
    </location>
</feature>
<feature type="region of interest" description="Disordered" evidence="1">
    <location>
        <begin position="505"/>
        <end position="611"/>
    </location>
</feature>
<feature type="compositionally biased region" description="Polar residues" evidence="1">
    <location>
        <begin position="216"/>
        <end position="227"/>
    </location>
</feature>